<feature type="chain" id="PRO_5042156788" evidence="1">
    <location>
        <begin position="18"/>
        <end position="123"/>
    </location>
</feature>
<dbReference type="Proteomes" id="UP001054902">
    <property type="component" value="Unassembled WGS sequence"/>
</dbReference>
<keyword evidence="3" id="KW-1185">Reference proteome</keyword>
<proteinExistence type="predicted"/>
<organism evidence="2 3">
    <name type="scientific">Chaetoceros tenuissimus</name>
    <dbReference type="NCBI Taxonomy" id="426638"/>
    <lineage>
        <taxon>Eukaryota</taxon>
        <taxon>Sar</taxon>
        <taxon>Stramenopiles</taxon>
        <taxon>Ochrophyta</taxon>
        <taxon>Bacillariophyta</taxon>
        <taxon>Coscinodiscophyceae</taxon>
        <taxon>Chaetocerotophycidae</taxon>
        <taxon>Chaetocerotales</taxon>
        <taxon>Chaetocerotaceae</taxon>
        <taxon>Chaetoceros</taxon>
    </lineage>
</organism>
<reference evidence="2 3" key="1">
    <citation type="journal article" date="2021" name="Sci. Rep.">
        <title>The genome of the diatom Chaetoceros tenuissimus carries an ancient integrated fragment of an extant virus.</title>
        <authorList>
            <person name="Hongo Y."/>
            <person name="Kimura K."/>
            <person name="Takaki Y."/>
            <person name="Yoshida Y."/>
            <person name="Baba S."/>
            <person name="Kobayashi G."/>
            <person name="Nagasaki K."/>
            <person name="Hano T."/>
            <person name="Tomaru Y."/>
        </authorList>
    </citation>
    <scope>NUCLEOTIDE SEQUENCE [LARGE SCALE GENOMIC DNA]</scope>
    <source>
        <strain evidence="2 3">NIES-3715</strain>
    </source>
</reference>
<name>A0AAD3CTA6_9STRA</name>
<protein>
    <submittedName>
        <fullName evidence="2">Uncharacterized protein</fullName>
    </submittedName>
</protein>
<dbReference type="EMBL" id="BLLK01000045">
    <property type="protein sequence ID" value="GFH51807.1"/>
    <property type="molecule type" value="Genomic_DNA"/>
</dbReference>
<comment type="caution">
    <text evidence="2">The sequence shown here is derived from an EMBL/GenBank/DDBJ whole genome shotgun (WGS) entry which is preliminary data.</text>
</comment>
<feature type="signal peptide" evidence="1">
    <location>
        <begin position="1"/>
        <end position="17"/>
    </location>
</feature>
<evidence type="ECO:0000256" key="1">
    <source>
        <dbReference type="SAM" id="SignalP"/>
    </source>
</evidence>
<accession>A0AAD3CTA6</accession>
<evidence type="ECO:0000313" key="3">
    <source>
        <dbReference type="Proteomes" id="UP001054902"/>
    </source>
</evidence>
<evidence type="ECO:0000313" key="2">
    <source>
        <dbReference type="EMBL" id="GFH51807.1"/>
    </source>
</evidence>
<dbReference type="AlphaFoldDB" id="A0AAD3CTA6"/>
<gene>
    <name evidence="2" type="ORF">CTEN210_08283</name>
</gene>
<keyword evidence="1" id="KW-0732">Signal</keyword>
<sequence>MKFTASLTVLLVSGVSSFQPTPITRHGSALCMGLFDFKPFHGAGSGSKNSDIEEQYKLQQELLAARRDHINFDSLHDKYSHEDEQHEHDVFSLGEQYVEDKFAESFVDEKQNKKKRNFWDLKP</sequence>